<keyword evidence="2" id="KW-1185">Reference proteome</keyword>
<protein>
    <submittedName>
        <fullName evidence="1">DUF5694 domain-containing protein</fullName>
    </submittedName>
</protein>
<dbReference type="EMBL" id="JAKZFC010000001">
    <property type="protein sequence ID" value="MCH7321563.1"/>
    <property type="molecule type" value="Genomic_DNA"/>
</dbReference>
<organism evidence="1 2">
    <name type="scientific">Solibacillus palustris</name>
    <dbReference type="NCBI Taxonomy" id="2908203"/>
    <lineage>
        <taxon>Bacteria</taxon>
        <taxon>Bacillati</taxon>
        <taxon>Bacillota</taxon>
        <taxon>Bacilli</taxon>
        <taxon>Bacillales</taxon>
        <taxon>Caryophanaceae</taxon>
        <taxon>Solibacillus</taxon>
    </lineage>
</organism>
<proteinExistence type="predicted"/>
<sequence length="237" mass="28012">MEILLVGTIHLGYTPDMNTLSKNETDKYSDIHFEQLTNDIAKFQADQVFVEYPFGSQKHLNTIYRSNNVNERIKENEIYQIGFRLAKKIGHKAIYAVDWNEDPEELKDIGLVAEGKSKEEYQEIMGRIPIMIKKVSSIIQQGDIIKLYKYINSHEYIINDHKVYLDLMQLDDEIAFEWVSKYWYYRNLRIVQNIKKLLKPETKRAVILYGAGHNYLIKQQLEDDPSIKVFHYGDWVK</sequence>
<reference evidence="1 2" key="1">
    <citation type="submission" date="2022-03" db="EMBL/GenBank/DDBJ databases">
        <authorList>
            <person name="Jo J.-H."/>
            <person name="Im W.-T."/>
        </authorList>
    </citation>
    <scope>NUCLEOTIDE SEQUENCE [LARGE SCALE GENOMIC DNA]</scope>
    <source>
        <strain evidence="1 2">MA9</strain>
    </source>
</reference>
<name>A0ABS9UC68_9BACL</name>
<dbReference type="Pfam" id="PF18950">
    <property type="entry name" value="DUF5694"/>
    <property type="match status" value="1"/>
</dbReference>
<dbReference type="InterPro" id="IPR043749">
    <property type="entry name" value="DUF5694"/>
</dbReference>
<comment type="caution">
    <text evidence="1">The sequence shown here is derived from an EMBL/GenBank/DDBJ whole genome shotgun (WGS) entry which is preliminary data.</text>
</comment>
<dbReference type="Proteomes" id="UP001316087">
    <property type="component" value="Unassembled WGS sequence"/>
</dbReference>
<dbReference type="RefSeq" id="WP_241368588.1">
    <property type="nucleotide sequence ID" value="NZ_JAKZFC010000001.1"/>
</dbReference>
<accession>A0ABS9UC68</accession>
<gene>
    <name evidence="1" type="ORF">LZ480_06615</name>
</gene>
<evidence type="ECO:0000313" key="2">
    <source>
        <dbReference type="Proteomes" id="UP001316087"/>
    </source>
</evidence>
<evidence type="ECO:0000313" key="1">
    <source>
        <dbReference type="EMBL" id="MCH7321563.1"/>
    </source>
</evidence>